<proteinExistence type="predicted"/>
<dbReference type="EMBL" id="KI913990">
    <property type="protein sequence ID" value="ETV93729.1"/>
    <property type="molecule type" value="Genomic_DNA"/>
</dbReference>
<evidence type="ECO:0000313" key="1">
    <source>
        <dbReference type="EMBL" id="ETV93729.1"/>
    </source>
</evidence>
<name>A0A024TIA3_9STRA</name>
<protein>
    <submittedName>
        <fullName evidence="1">Uncharacterized protein</fullName>
    </submittedName>
</protein>
<sequence length="105" mass="12292">MKFHQLTQKPIEWGLRPQTPVTRFVRARYARGRFAPGTGKTSLLKFVYEDYYKKNLDNKYWVLYNEDVHTHVMLEDLDSTVLDKLGAQSITTICDEAGFAIDQKY</sequence>
<reference evidence="1" key="1">
    <citation type="submission" date="2013-12" db="EMBL/GenBank/DDBJ databases">
        <title>The Genome Sequence of Aphanomyces invadans NJM9701.</title>
        <authorList>
            <consortium name="The Broad Institute Genomics Platform"/>
            <person name="Russ C."/>
            <person name="Tyler B."/>
            <person name="van West P."/>
            <person name="Dieguez-Uribeondo J."/>
            <person name="Young S.K."/>
            <person name="Zeng Q."/>
            <person name="Gargeya S."/>
            <person name="Fitzgerald M."/>
            <person name="Abouelleil A."/>
            <person name="Alvarado L."/>
            <person name="Chapman S.B."/>
            <person name="Gainer-Dewar J."/>
            <person name="Goldberg J."/>
            <person name="Griggs A."/>
            <person name="Gujja S."/>
            <person name="Hansen M."/>
            <person name="Howarth C."/>
            <person name="Imamovic A."/>
            <person name="Ireland A."/>
            <person name="Larimer J."/>
            <person name="McCowan C."/>
            <person name="Murphy C."/>
            <person name="Pearson M."/>
            <person name="Poon T.W."/>
            <person name="Priest M."/>
            <person name="Roberts A."/>
            <person name="Saif S."/>
            <person name="Shea T."/>
            <person name="Sykes S."/>
            <person name="Wortman J."/>
            <person name="Nusbaum C."/>
            <person name="Birren B."/>
        </authorList>
    </citation>
    <scope>NUCLEOTIDE SEQUENCE [LARGE SCALE GENOMIC DNA]</scope>
    <source>
        <strain evidence="1">NJM9701</strain>
    </source>
</reference>
<organism evidence="1">
    <name type="scientific">Aphanomyces invadans</name>
    <dbReference type="NCBI Taxonomy" id="157072"/>
    <lineage>
        <taxon>Eukaryota</taxon>
        <taxon>Sar</taxon>
        <taxon>Stramenopiles</taxon>
        <taxon>Oomycota</taxon>
        <taxon>Saprolegniomycetes</taxon>
        <taxon>Saprolegniales</taxon>
        <taxon>Verrucalvaceae</taxon>
        <taxon>Aphanomyces</taxon>
    </lineage>
</organism>
<gene>
    <name evidence="1" type="ORF">H310_12490</name>
</gene>
<dbReference type="GeneID" id="20089540"/>
<accession>A0A024TIA3</accession>
<dbReference type="AlphaFoldDB" id="A0A024TIA3"/>
<dbReference type="OrthoDB" id="159597at2759"/>
<dbReference type="VEuPathDB" id="FungiDB:H310_12490"/>
<dbReference type="RefSeq" id="XP_008877770.1">
    <property type="nucleotide sequence ID" value="XM_008879548.1"/>
</dbReference>